<dbReference type="Proteomes" id="UP000469011">
    <property type="component" value="Unassembled WGS sequence"/>
</dbReference>
<organism evidence="1 2">
    <name type="scientific">Jiella pacifica</name>
    <dbReference type="NCBI Taxonomy" id="2696469"/>
    <lineage>
        <taxon>Bacteria</taxon>
        <taxon>Pseudomonadati</taxon>
        <taxon>Pseudomonadota</taxon>
        <taxon>Alphaproteobacteria</taxon>
        <taxon>Hyphomicrobiales</taxon>
        <taxon>Aurantimonadaceae</taxon>
        <taxon>Jiella</taxon>
    </lineage>
</organism>
<dbReference type="EMBL" id="JAAAMG010000028">
    <property type="protein sequence ID" value="NDW07359.1"/>
    <property type="molecule type" value="Genomic_DNA"/>
</dbReference>
<comment type="caution">
    <text evidence="1">The sequence shown here is derived from an EMBL/GenBank/DDBJ whole genome shotgun (WGS) entry which is preliminary data.</text>
</comment>
<evidence type="ECO:0000313" key="2">
    <source>
        <dbReference type="Proteomes" id="UP000469011"/>
    </source>
</evidence>
<evidence type="ECO:0000313" key="1">
    <source>
        <dbReference type="EMBL" id="NDW07359.1"/>
    </source>
</evidence>
<protein>
    <submittedName>
        <fullName evidence="1">Uncharacterized protein</fullName>
    </submittedName>
</protein>
<dbReference type="AlphaFoldDB" id="A0A6N9TCF6"/>
<proteinExistence type="predicted"/>
<accession>A0A6N9TCF6</accession>
<keyword evidence="2" id="KW-1185">Reference proteome</keyword>
<reference evidence="1 2" key="1">
    <citation type="submission" date="2020-01" db="EMBL/GenBank/DDBJ databases">
        <title>Jiella pacifica sp. nov.</title>
        <authorList>
            <person name="Xue Z."/>
            <person name="Zhu S."/>
            <person name="Chen J."/>
            <person name="Yang J."/>
        </authorList>
    </citation>
    <scope>NUCLEOTIDE SEQUENCE [LARGE SCALE GENOMIC DNA]</scope>
    <source>
        <strain evidence="1 2">40Bstr34</strain>
    </source>
</reference>
<dbReference type="RefSeq" id="WP_163465817.1">
    <property type="nucleotide sequence ID" value="NZ_JAAAMG010000028.1"/>
</dbReference>
<name>A0A6N9TCF6_9HYPH</name>
<gene>
    <name evidence="1" type="ORF">GTK09_23365</name>
</gene>
<sequence>MQKQELTIELDAGFYGRLAKLVVSQRRLPVEIAEEAVGVYVDALAPRDDQETVEVTLPASTVQYWTLRAEPLCRSAGQKLAVHILLKTIEAMRDDSREAGR</sequence>